<evidence type="ECO:0000313" key="2">
    <source>
        <dbReference type="Proteomes" id="UP000007113"/>
    </source>
</evidence>
<dbReference type="EMBL" id="CP003130">
    <property type="protein sequence ID" value="AEU34755.1"/>
    <property type="molecule type" value="Genomic_DNA"/>
</dbReference>
<dbReference type="Proteomes" id="UP000007113">
    <property type="component" value="Chromosome"/>
</dbReference>
<accession>G8P1L6</accession>
<reference evidence="1 2" key="1">
    <citation type="submission" date="2011-11" db="EMBL/GenBank/DDBJ databases">
        <title>Complete sequence of Granulicella mallensis MP5ACTX8.</title>
        <authorList>
            <consortium name="US DOE Joint Genome Institute"/>
            <person name="Lucas S."/>
            <person name="Copeland A."/>
            <person name="Lapidus A."/>
            <person name="Cheng J.-F."/>
            <person name="Goodwin L."/>
            <person name="Pitluck S."/>
            <person name="Peters L."/>
            <person name="Lu M."/>
            <person name="Detter J.C."/>
            <person name="Han C."/>
            <person name="Tapia R."/>
            <person name="Land M."/>
            <person name="Hauser L."/>
            <person name="Kyrpides N."/>
            <person name="Ivanova N."/>
            <person name="Mikhailova N."/>
            <person name="Pagani I."/>
            <person name="Rawat S."/>
            <person name="Mannisto M."/>
            <person name="Haggblom M."/>
            <person name="Woyke T."/>
        </authorList>
    </citation>
    <scope>NUCLEOTIDE SEQUENCE [LARGE SCALE GENOMIC DNA]</scope>
    <source>
        <strain evidence="2">ATCC BAA-1857 / DSM 23137 / MP5ACTX8</strain>
    </source>
</reference>
<name>G8P1L6_GRAMM</name>
<organism evidence="1 2">
    <name type="scientific">Granulicella mallensis (strain ATCC BAA-1857 / DSM 23137 / MP5ACTX8)</name>
    <dbReference type="NCBI Taxonomy" id="682795"/>
    <lineage>
        <taxon>Bacteria</taxon>
        <taxon>Pseudomonadati</taxon>
        <taxon>Acidobacteriota</taxon>
        <taxon>Terriglobia</taxon>
        <taxon>Terriglobales</taxon>
        <taxon>Acidobacteriaceae</taxon>
        <taxon>Granulicella</taxon>
    </lineage>
</organism>
<protein>
    <submittedName>
        <fullName evidence="1">Uncharacterized protein</fullName>
    </submittedName>
</protein>
<dbReference type="AlphaFoldDB" id="G8P1L6"/>
<sequence length="259" mass="29004">MPFNSPFKNTYTSGDLVYGFSPSRRRLIMKFVNEISTGDGRAVTVDMFKKSVAIAEGAPTVAKASWQQFLAKNKKHPQYKDYYSKIAKYGFDDESFANDPQATDVELNAAWRAKSKFGLDWALRNNVGHIHFVLDDIDMAAVVTKTHKFTDAAGKVLAEDDPRGKAPGGIDKERTITHSELRWVYRNRKNPLVSQGVQFWLSNTAGTILPCGAPWDDAVRETTMPSSKGGTETGAVKKWKDAWSAYKPTKERSEFEPQL</sequence>
<gene>
    <name evidence="1" type="ordered locus">AciX8_0400</name>
</gene>
<dbReference type="KEGG" id="gma:AciX8_0400"/>
<evidence type="ECO:0000313" key="1">
    <source>
        <dbReference type="EMBL" id="AEU34755.1"/>
    </source>
</evidence>
<keyword evidence="2" id="KW-1185">Reference proteome</keyword>
<proteinExistence type="predicted"/>
<dbReference type="HOGENOM" id="CLU_1293934_0_0_0"/>